<evidence type="ECO:0000256" key="2">
    <source>
        <dbReference type="ARBA" id="ARBA00022692"/>
    </source>
</evidence>
<feature type="transmembrane region" description="Helical" evidence="5">
    <location>
        <begin position="38"/>
        <end position="60"/>
    </location>
</feature>
<feature type="transmembrane region" description="Helical" evidence="5">
    <location>
        <begin position="125"/>
        <end position="152"/>
    </location>
</feature>
<keyword evidence="8" id="KW-1185">Reference proteome</keyword>
<feature type="transmembrane region" description="Helical" evidence="5">
    <location>
        <begin position="6"/>
        <end position="26"/>
    </location>
</feature>
<dbReference type="PANTHER" id="PTHR12714:SF9">
    <property type="entry name" value="PROTEIN-S-ISOPRENYLCYSTEINE O-METHYLTRANSFERASE"/>
    <property type="match status" value="1"/>
</dbReference>
<evidence type="ECO:0000313" key="8">
    <source>
        <dbReference type="Proteomes" id="UP000276741"/>
    </source>
</evidence>
<evidence type="ECO:0000256" key="1">
    <source>
        <dbReference type="ARBA" id="ARBA00004141"/>
    </source>
</evidence>
<dbReference type="EMBL" id="AP018553">
    <property type="protein sequence ID" value="BBD73321.1"/>
    <property type="molecule type" value="Genomic_DNA"/>
</dbReference>
<sequence length="230" mass="26045">MLALLYDAAWSVFAVELLTGYVIPALRRSRGRRNWGEFSLFSATLFGQFFLLFFVAYFSLYSGVGEFHFPPEAGVTFVAIGYGLRLWAVITLGRFFSPVLEVQEEHRLVNWGPYRYARHPSYGGALLAVVRLTMLSNSLLALIVPVLSYFIYDRRVAKEEKMLVARFPDYYRLMSGRKKMNPLPPVSLGSSVPRLAKVADVCKRYGWGKVAGRSIPIEVLVPTWRATSNT</sequence>
<evidence type="ECO:0000256" key="3">
    <source>
        <dbReference type="ARBA" id="ARBA00022989"/>
    </source>
</evidence>
<keyword evidence="3 5" id="KW-1133">Transmembrane helix</keyword>
<evidence type="ECO:0000256" key="5">
    <source>
        <dbReference type="SAM" id="Phobius"/>
    </source>
</evidence>
<evidence type="ECO:0008006" key="9">
    <source>
        <dbReference type="Google" id="ProtNLM"/>
    </source>
</evidence>
<evidence type="ECO:0000313" key="6">
    <source>
        <dbReference type="EMBL" id="BBD73321.1"/>
    </source>
</evidence>
<dbReference type="KEGG" id="sacd:HS1genome_1710"/>
<dbReference type="InterPro" id="IPR007269">
    <property type="entry name" value="ICMT_MeTrfase"/>
</dbReference>
<dbReference type="Proteomes" id="UP000276741">
    <property type="component" value="Chromosome"/>
</dbReference>
<dbReference type="PANTHER" id="PTHR12714">
    <property type="entry name" value="PROTEIN-S ISOPRENYLCYSTEINE O-METHYLTRANSFERASE"/>
    <property type="match status" value="1"/>
</dbReference>
<dbReference type="Gene3D" id="1.20.120.1630">
    <property type="match status" value="1"/>
</dbReference>
<reference evidence="8" key="2">
    <citation type="submission" date="2018-04" db="EMBL/GenBank/DDBJ databases">
        <title>Complete genome sequence of Sulfodiicoccus acidiphilus strain HS-1.</title>
        <authorList>
            <person name="Sakai H.D."/>
            <person name="Kurosawa N."/>
        </authorList>
    </citation>
    <scope>NUCLEOTIDE SEQUENCE [LARGE SCALE GENOMIC DNA]</scope>
    <source>
        <strain evidence="8">HS-1</strain>
    </source>
</reference>
<dbReference type="Pfam" id="PF04140">
    <property type="entry name" value="ICMT"/>
    <property type="match status" value="1"/>
</dbReference>
<evidence type="ECO:0000313" key="7">
    <source>
        <dbReference type="EMBL" id="GGT89123.1"/>
    </source>
</evidence>
<dbReference type="OrthoDB" id="34778at2157"/>
<keyword evidence="2 5" id="KW-0812">Transmembrane</keyword>
<dbReference type="EMBL" id="BMQS01000003">
    <property type="protein sequence ID" value="GGT89123.1"/>
    <property type="molecule type" value="Genomic_DNA"/>
</dbReference>
<dbReference type="Proteomes" id="UP000616143">
    <property type="component" value="Unassembled WGS sequence"/>
</dbReference>
<name>A0A348B569_9CREN</name>
<organism evidence="6 8">
    <name type="scientific">Sulfodiicoccus acidiphilus</name>
    <dbReference type="NCBI Taxonomy" id="1670455"/>
    <lineage>
        <taxon>Archaea</taxon>
        <taxon>Thermoproteota</taxon>
        <taxon>Thermoprotei</taxon>
        <taxon>Sulfolobales</taxon>
        <taxon>Sulfolobaceae</taxon>
        <taxon>Sulfodiicoccus</taxon>
    </lineage>
</organism>
<keyword evidence="4 5" id="KW-0472">Membrane</keyword>
<dbReference type="GO" id="GO:0004671">
    <property type="term" value="F:protein C-terminal S-isoprenylcysteine carboxyl O-methyltransferase activity"/>
    <property type="evidence" value="ECO:0007669"/>
    <property type="project" value="InterPro"/>
</dbReference>
<dbReference type="GO" id="GO:0016020">
    <property type="term" value="C:membrane"/>
    <property type="evidence" value="ECO:0007669"/>
    <property type="project" value="UniProtKB-SubCell"/>
</dbReference>
<reference evidence="6" key="3">
    <citation type="journal article" date="2019" name="BMC Res. Notes">
        <title>Complete genome sequence of the Sulfodiicoccus acidiphilus strain HS-1T, the first crenarchaeon that lacks polB3, isolated from an acidic hot spring in Ohwaku-dani, Hakone, Japan.</title>
        <authorList>
            <person name="Sakai H.D."/>
            <person name="Kurosawa N."/>
        </authorList>
    </citation>
    <scope>NUCLEOTIDE SEQUENCE</scope>
    <source>
        <strain evidence="6">HS-1</strain>
    </source>
</reference>
<accession>A0A348B569</accession>
<proteinExistence type="predicted"/>
<comment type="subcellular location">
    <subcellularLocation>
        <location evidence="1">Membrane</location>
        <topology evidence="1">Multi-pass membrane protein</topology>
    </subcellularLocation>
</comment>
<reference evidence="7" key="4">
    <citation type="submission" date="2020-09" db="EMBL/GenBank/DDBJ databases">
        <authorList>
            <person name="Sun Q."/>
            <person name="Ohkuma M."/>
        </authorList>
    </citation>
    <scope>NUCLEOTIDE SEQUENCE</scope>
    <source>
        <strain evidence="7">JCM 31740</strain>
    </source>
</reference>
<protein>
    <recommendedName>
        <fullName evidence="9">Isoprenylcysteine carboxyl methyltransferase</fullName>
    </recommendedName>
</protein>
<dbReference type="RefSeq" id="WP_126450458.1">
    <property type="nucleotide sequence ID" value="NZ_AP018553.1"/>
</dbReference>
<evidence type="ECO:0000256" key="4">
    <source>
        <dbReference type="ARBA" id="ARBA00023136"/>
    </source>
</evidence>
<dbReference type="AlphaFoldDB" id="A0A348B569"/>
<dbReference type="GeneID" id="38667195"/>
<reference evidence="7" key="1">
    <citation type="journal article" date="2014" name="Int. J. Syst. Evol. Microbiol.">
        <title>Complete genome sequence of Corynebacterium casei LMG S-19264T (=DSM 44701T), isolated from a smear-ripened cheese.</title>
        <authorList>
            <consortium name="US DOE Joint Genome Institute (JGI-PGF)"/>
            <person name="Walter F."/>
            <person name="Albersmeier A."/>
            <person name="Kalinowski J."/>
            <person name="Ruckert C."/>
        </authorList>
    </citation>
    <scope>NUCLEOTIDE SEQUENCE</scope>
    <source>
        <strain evidence="7">JCM 31740</strain>
    </source>
</reference>
<gene>
    <name evidence="7" type="ORF">GCM10007116_03690</name>
    <name evidence="6" type="ORF">HS1genome_1710</name>
</gene>